<dbReference type="SUPFAM" id="SSF52980">
    <property type="entry name" value="Restriction endonuclease-like"/>
    <property type="match status" value="1"/>
</dbReference>
<evidence type="ECO:0000313" key="3">
    <source>
        <dbReference type="Proteomes" id="UP000070371"/>
    </source>
</evidence>
<feature type="domain" description="PD-(D/E)XK endonuclease-like" evidence="1">
    <location>
        <begin position="709"/>
        <end position="915"/>
    </location>
</feature>
<proteinExistence type="predicted"/>
<protein>
    <submittedName>
        <fullName evidence="2">Double-strand break repair protein AddB</fullName>
    </submittedName>
</protein>
<dbReference type="AlphaFoldDB" id="A0A126UXR0"/>
<dbReference type="InterPro" id="IPR011604">
    <property type="entry name" value="PDDEXK-like_dom_sf"/>
</dbReference>
<dbReference type="Pfam" id="PF12705">
    <property type="entry name" value="PDDEXK_1"/>
    <property type="match status" value="1"/>
</dbReference>
<dbReference type="EMBL" id="CP014327">
    <property type="protein sequence ID" value="AML50852.1"/>
    <property type="molecule type" value="Genomic_DNA"/>
</dbReference>
<dbReference type="NCBIfam" id="TIGR02786">
    <property type="entry name" value="addB_alphas"/>
    <property type="match status" value="1"/>
</dbReference>
<dbReference type="STRING" id="1579316.RC74_05765"/>
<reference evidence="2 3" key="1">
    <citation type="submission" date="2016-02" db="EMBL/GenBank/DDBJ databases">
        <title>Complete genome sequence of Halocynthiibacter arcticus PAMC 20958t from arctic marine sediment.</title>
        <authorList>
            <person name="Lee Y.M."/>
            <person name="Baek K."/>
            <person name="Lee H.K."/>
            <person name="Shin S.C."/>
        </authorList>
    </citation>
    <scope>NUCLEOTIDE SEQUENCE [LARGE SCALE GENOMIC DNA]</scope>
    <source>
        <strain evidence="2">PAMC 20958</strain>
    </source>
</reference>
<dbReference type="OrthoDB" id="9780606at2"/>
<dbReference type="InterPro" id="IPR038726">
    <property type="entry name" value="PDDEXK_AddAB-type"/>
</dbReference>
<dbReference type="InterPro" id="IPR011335">
    <property type="entry name" value="Restrct_endonuc-II-like"/>
</dbReference>
<dbReference type="RefSeq" id="WP_039002894.1">
    <property type="nucleotide sequence ID" value="NZ_CP014327.1"/>
</dbReference>
<dbReference type="InterPro" id="IPR027417">
    <property type="entry name" value="P-loop_NTPase"/>
</dbReference>
<organism evidence="2 3">
    <name type="scientific">Falsihalocynthiibacter arcticus</name>
    <dbReference type="NCBI Taxonomy" id="1579316"/>
    <lineage>
        <taxon>Bacteria</taxon>
        <taxon>Pseudomonadati</taxon>
        <taxon>Pseudomonadota</taxon>
        <taxon>Alphaproteobacteria</taxon>
        <taxon>Rhodobacterales</taxon>
        <taxon>Roseobacteraceae</taxon>
        <taxon>Falsihalocynthiibacter</taxon>
    </lineage>
</organism>
<gene>
    <name evidence="2" type="ORF">RC74_05765</name>
</gene>
<dbReference type="SUPFAM" id="SSF52540">
    <property type="entry name" value="P-loop containing nucleoside triphosphate hydrolases"/>
    <property type="match status" value="1"/>
</dbReference>
<name>A0A126UXR0_9RHOB</name>
<dbReference type="Gene3D" id="3.90.320.10">
    <property type="match status" value="1"/>
</dbReference>
<dbReference type="Proteomes" id="UP000070371">
    <property type="component" value="Chromosome"/>
</dbReference>
<keyword evidence="3" id="KW-1185">Reference proteome</keyword>
<evidence type="ECO:0000313" key="2">
    <source>
        <dbReference type="EMBL" id="AML50852.1"/>
    </source>
</evidence>
<evidence type="ECO:0000259" key="1">
    <source>
        <dbReference type="Pfam" id="PF12705"/>
    </source>
</evidence>
<dbReference type="KEGG" id="hat:RC74_05765"/>
<sequence>MFKPNIYGIAPGCDFPAVLVHGLLDRYHDKPPEELARVQLVVNTERMKRRVDSLFAAQGALLCPKIGLVTDLAFGAAAGIEKAVSPLRRRLELTQLIAQLLDQQPDLAARDALYDLADSLANLMDEMHGEGVEPSRISSLDVSDQSGHWARSLEFIGIVDRYFDNTTEPLDKEARQRLVIEALISSWQDHPPKNPIILAGSTGSRGATHKLMRAIAELPNGAVVLPGFDFDMPAEVWSGLDDALTAEDHPQYRFHHLLQSFEVTSDSVSQWSPSPAPSPERNALISLALRPAPVTDQWMSEGKHLPSLASACENVTLVEASSSREEAGAIALRLREAVEKGQKAALITPDRVLTRQVTAALSQWKIEPDDSAGTPLALSAPGRFLRHISALMGQQLTSEALLTLLKHPLTNTGSGQRGAHLKLTRELELKLRRFGPPHPHADDLQLWASTLKGDENANLWVEWIIGCLFELSTVGTRSLSEQLVFHLAIAERLANGPAPQHQSKLWLKKAGESALQTVEALKSEAGYGGDFAPRDYVDLFRSVLDKEVVRDPIQPHPNIMIWGTLEARVQGADLVILAGLNEGVWPESPKPDPWLNRKMRADAGLLLPERRIGLSAHDFQQAICAPEVWITRSIRSAESETVPSRWVNRLVNLLDGLPKTGGKEALDQMRRRGNTYLALFKALETPEIRIESAKRPCPQPPIHARPKKLSVTQIKTLIRDPYAVYARHVLRLKPLDPLRQVASAPLRGTVLHSIFEAVVRDIPLSKLNTASLMAVADTILEAEVPWPAAQRIWRGKLGRLAEWFVATEHDRQSKAAPTYFEKRGELRLDRLDFTLSGIADRIDVAPDGRAVIYDYKTTPPTAKVEHLFDKQLLLEATMLERGAFLGVAENSVQRASYIGIGSSPEERDAKLEETSTTDIWAELHTLIESYFAPDQGYTSRRATSVVAHYGDYDHLARFGEWEESDTPNREVVS</sequence>
<dbReference type="InterPro" id="IPR014153">
    <property type="entry name" value="Ds_break_AddB"/>
</dbReference>
<accession>A0A126UXR0</accession>